<dbReference type="Proteomes" id="UP000250136">
    <property type="component" value="Chromosome"/>
</dbReference>
<evidence type="ECO:0000313" key="5">
    <source>
        <dbReference type="Proteomes" id="UP000182125"/>
    </source>
</evidence>
<gene>
    <name evidence="3" type="ORF">A3L14_10895</name>
    <name evidence="4" type="ORF">SAMN05216170_2284</name>
</gene>
<dbReference type="InterPro" id="IPR013762">
    <property type="entry name" value="Integrase-like_cat_sf"/>
</dbReference>
<dbReference type="EMBL" id="CP015105">
    <property type="protein sequence ID" value="ASJ13353.1"/>
    <property type="molecule type" value="Genomic_DNA"/>
</dbReference>
<evidence type="ECO:0000259" key="2">
    <source>
        <dbReference type="Pfam" id="PF16795"/>
    </source>
</evidence>
<dbReference type="SUPFAM" id="SSF56349">
    <property type="entry name" value="DNA breaking-rejoining enzymes"/>
    <property type="match status" value="1"/>
</dbReference>
<evidence type="ECO:0000256" key="1">
    <source>
        <dbReference type="ARBA" id="ARBA00023172"/>
    </source>
</evidence>
<dbReference type="EMBL" id="FOIW01000003">
    <property type="protein sequence ID" value="SEW23077.1"/>
    <property type="molecule type" value="Genomic_DNA"/>
</dbReference>
<dbReference type="Proteomes" id="UP000182125">
    <property type="component" value="Unassembled WGS sequence"/>
</dbReference>
<evidence type="ECO:0000313" key="4">
    <source>
        <dbReference type="EMBL" id="SEW23077.1"/>
    </source>
</evidence>
<proteinExistence type="predicted"/>
<protein>
    <submittedName>
        <fullName evidence="4">Intergrase/Recombinase</fullName>
    </submittedName>
</protein>
<dbReference type="AlphaFoldDB" id="A0A1I0Q956"/>
<keyword evidence="6" id="KW-1185">Reference proteome</keyword>
<evidence type="ECO:0000313" key="6">
    <source>
        <dbReference type="Proteomes" id="UP000250136"/>
    </source>
</evidence>
<dbReference type="GO" id="GO:0006310">
    <property type="term" value="P:DNA recombination"/>
    <property type="evidence" value="ECO:0007669"/>
    <property type="project" value="UniProtKB-KW"/>
</dbReference>
<organism evidence="4 5">
    <name type="scientific">Thermococcus thioreducens</name>
    <dbReference type="NCBI Taxonomy" id="277988"/>
    <lineage>
        <taxon>Archaea</taxon>
        <taxon>Methanobacteriati</taxon>
        <taxon>Methanobacteriota</taxon>
        <taxon>Thermococci</taxon>
        <taxon>Thermococcales</taxon>
        <taxon>Thermococcaceae</taxon>
        <taxon>Thermococcus</taxon>
    </lineage>
</organism>
<accession>A0A1I0Q956</accession>
<name>A0A1I0Q956_9EURY</name>
<dbReference type="GO" id="GO:0003677">
    <property type="term" value="F:DNA binding"/>
    <property type="evidence" value="ECO:0007669"/>
    <property type="project" value="InterPro"/>
</dbReference>
<dbReference type="KEGG" id="ttd:A3L14_10895"/>
<dbReference type="InterPro" id="IPR031857">
    <property type="entry name" value="Integrase_SSV1_C"/>
</dbReference>
<evidence type="ECO:0000313" key="3">
    <source>
        <dbReference type="EMBL" id="ASJ13353.1"/>
    </source>
</evidence>
<dbReference type="Pfam" id="PF16795">
    <property type="entry name" value="Phage_integr_3"/>
    <property type="match status" value="1"/>
</dbReference>
<keyword evidence="1" id="KW-0233">DNA recombination</keyword>
<dbReference type="GO" id="GO:0015074">
    <property type="term" value="P:DNA integration"/>
    <property type="evidence" value="ECO:0007669"/>
    <property type="project" value="InterPro"/>
</dbReference>
<dbReference type="InterPro" id="IPR011010">
    <property type="entry name" value="DNA_brk_join_enz"/>
</dbReference>
<reference evidence="3 6" key="1">
    <citation type="submission" date="2016-04" db="EMBL/GenBank/DDBJ databases">
        <title>Complete genome sequence of Thermococcus thioreducens type strain OGL-20P.</title>
        <authorList>
            <person name="Oger P.M."/>
        </authorList>
    </citation>
    <scope>NUCLEOTIDE SEQUENCE [LARGE SCALE GENOMIC DNA]</scope>
    <source>
        <strain evidence="3 6">OGL-20P</strain>
    </source>
</reference>
<dbReference type="Gene3D" id="1.10.443.10">
    <property type="entry name" value="Intergrase catalytic core"/>
    <property type="match status" value="1"/>
</dbReference>
<sequence>MNRGPADLQGSKTLNELWARYKGEFEEWLSISRKVSEKTRKDYMKALSYFFVRYTIKTGPDIKKFLDKEGNKRNIANGLRVFLTFLAERDYLDYDIAMIIKKRFIKARQVGVKRIYITDQELKEAYEEVKKRGFKKQLLFELLVFTGLRLTHVVELMNTYEPDNLYIVNDKIARYPLMIVDRGNKKAYWAYMPLELAKKLTRMKVNYKSAQDWPQYKKVSAATIRKWFTTFLARRGVSAEVIDFIQGRAPRSVLERHYLNLTVLADEAYSRVVDELKKVLEGEL</sequence>
<reference evidence="4 5" key="2">
    <citation type="submission" date="2016-10" db="EMBL/GenBank/DDBJ databases">
        <authorList>
            <person name="de Groot N.N."/>
        </authorList>
    </citation>
    <scope>NUCLEOTIDE SEQUENCE [LARGE SCALE GENOMIC DNA]</scope>
    <source>
        <strain evidence="4 5">OGL-20</strain>
    </source>
</reference>
<feature type="domain" description="Integrase SSV1 C-terminal" evidence="2">
    <location>
        <begin position="115"/>
        <end position="274"/>
    </location>
</feature>